<protein>
    <recommendedName>
        <fullName evidence="4">Thioredoxin family protein</fullName>
    </recommendedName>
</protein>
<dbReference type="EMBL" id="JFFR01000024">
    <property type="protein sequence ID" value="KDN28041.1"/>
    <property type="molecule type" value="Genomic_DNA"/>
</dbReference>
<dbReference type="RefSeq" id="WP_032551796.1">
    <property type="nucleotide sequence ID" value="NZ_JFFR01000024.1"/>
</dbReference>
<dbReference type="InterPro" id="IPR036249">
    <property type="entry name" value="Thioredoxin-like_sf"/>
</dbReference>
<evidence type="ECO:0000313" key="3">
    <source>
        <dbReference type="Proteomes" id="UP000027219"/>
    </source>
</evidence>
<gene>
    <name evidence="2" type="ORF">VFDL14_24340</name>
</gene>
<keyword evidence="1" id="KW-0732">Signal</keyword>
<sequence>MKTYKKIFCLLLAVFSCNAFSFSEQPYNQGYSPERDPFSDFELAVKDAQKNNTTVLLILGGDWCIWCHKLSSFMKKEDSVRERWDETFTTMKVNVSEENYNDEFLSYLPEPQGYPFFVMINVEREIVGKKDTGGLESMWGGYSVSEFNQFIERWSDYNNSVIE</sequence>
<reference evidence="2 3" key="1">
    <citation type="submission" date="2014-02" db="EMBL/GenBank/DDBJ databases">
        <title>Vibrio fortis Dalian14 Genome Sequencing.</title>
        <authorList>
            <person name="Wang Y."/>
            <person name="Song L."/>
            <person name="Liu G."/>
            <person name="Ding J."/>
        </authorList>
    </citation>
    <scope>NUCLEOTIDE SEQUENCE [LARGE SCALE GENOMIC DNA]</scope>
    <source>
        <strain evidence="2 3">Dalian14</strain>
    </source>
</reference>
<proteinExistence type="predicted"/>
<dbReference type="SUPFAM" id="SSF52833">
    <property type="entry name" value="Thioredoxin-like"/>
    <property type="match status" value="1"/>
</dbReference>
<evidence type="ECO:0000313" key="2">
    <source>
        <dbReference type="EMBL" id="KDN28041.1"/>
    </source>
</evidence>
<dbReference type="AlphaFoldDB" id="A0A066UKS3"/>
<name>A0A066UKS3_9VIBR</name>
<dbReference type="Proteomes" id="UP000027219">
    <property type="component" value="Unassembled WGS sequence"/>
</dbReference>
<dbReference type="OrthoDB" id="195735at2"/>
<feature type="signal peptide" evidence="1">
    <location>
        <begin position="1"/>
        <end position="21"/>
    </location>
</feature>
<evidence type="ECO:0008006" key="4">
    <source>
        <dbReference type="Google" id="ProtNLM"/>
    </source>
</evidence>
<keyword evidence="3" id="KW-1185">Reference proteome</keyword>
<accession>A0A066UKS3</accession>
<dbReference type="STRING" id="212667.VFDL14_24340"/>
<comment type="caution">
    <text evidence="2">The sequence shown here is derived from an EMBL/GenBank/DDBJ whole genome shotgun (WGS) entry which is preliminary data.</text>
</comment>
<organism evidence="2 3">
    <name type="scientific">Vibrio fortis</name>
    <dbReference type="NCBI Taxonomy" id="212667"/>
    <lineage>
        <taxon>Bacteria</taxon>
        <taxon>Pseudomonadati</taxon>
        <taxon>Pseudomonadota</taxon>
        <taxon>Gammaproteobacteria</taxon>
        <taxon>Vibrionales</taxon>
        <taxon>Vibrionaceae</taxon>
        <taxon>Vibrio</taxon>
    </lineage>
</organism>
<dbReference type="Gene3D" id="3.40.30.10">
    <property type="entry name" value="Glutaredoxin"/>
    <property type="match status" value="1"/>
</dbReference>
<dbReference type="Pfam" id="PF13899">
    <property type="entry name" value="Thioredoxin_7"/>
    <property type="match status" value="1"/>
</dbReference>
<evidence type="ECO:0000256" key="1">
    <source>
        <dbReference type="SAM" id="SignalP"/>
    </source>
</evidence>
<feature type="chain" id="PRO_5001627336" description="Thioredoxin family protein" evidence="1">
    <location>
        <begin position="22"/>
        <end position="163"/>
    </location>
</feature>
<dbReference type="PROSITE" id="PS51257">
    <property type="entry name" value="PROKAR_LIPOPROTEIN"/>
    <property type="match status" value="1"/>
</dbReference>